<evidence type="ECO:0000313" key="2">
    <source>
        <dbReference type="Proteomes" id="UP001062846"/>
    </source>
</evidence>
<organism evidence="1 2">
    <name type="scientific">Rhododendron molle</name>
    <name type="common">Chinese azalea</name>
    <name type="synonym">Azalea mollis</name>
    <dbReference type="NCBI Taxonomy" id="49168"/>
    <lineage>
        <taxon>Eukaryota</taxon>
        <taxon>Viridiplantae</taxon>
        <taxon>Streptophyta</taxon>
        <taxon>Embryophyta</taxon>
        <taxon>Tracheophyta</taxon>
        <taxon>Spermatophyta</taxon>
        <taxon>Magnoliopsida</taxon>
        <taxon>eudicotyledons</taxon>
        <taxon>Gunneridae</taxon>
        <taxon>Pentapetalae</taxon>
        <taxon>asterids</taxon>
        <taxon>Ericales</taxon>
        <taxon>Ericaceae</taxon>
        <taxon>Ericoideae</taxon>
        <taxon>Rhodoreae</taxon>
        <taxon>Rhododendron</taxon>
    </lineage>
</organism>
<evidence type="ECO:0000313" key="1">
    <source>
        <dbReference type="EMBL" id="KAI8527753.1"/>
    </source>
</evidence>
<name>A0ACC0LHX9_RHOML</name>
<dbReference type="EMBL" id="CM046399">
    <property type="protein sequence ID" value="KAI8527753.1"/>
    <property type="molecule type" value="Genomic_DNA"/>
</dbReference>
<accession>A0ACC0LHX9</accession>
<reference evidence="1" key="1">
    <citation type="submission" date="2022-02" db="EMBL/GenBank/DDBJ databases">
        <title>Plant Genome Project.</title>
        <authorList>
            <person name="Zhang R.-G."/>
        </authorList>
    </citation>
    <scope>NUCLEOTIDE SEQUENCE</scope>
    <source>
        <strain evidence="1">AT1</strain>
    </source>
</reference>
<sequence length="65" mass="7859">MIHLCLMWIIWRERNLRCFKGIEKPLFKIKSFVVCSLYSWDKGDCNPSLDHFLEWFELFFSNGGL</sequence>
<comment type="caution">
    <text evidence="1">The sequence shown here is derived from an EMBL/GenBank/DDBJ whole genome shotgun (WGS) entry which is preliminary data.</text>
</comment>
<gene>
    <name evidence="1" type="ORF">RHMOL_Rhmol12G0099200</name>
</gene>
<keyword evidence="2" id="KW-1185">Reference proteome</keyword>
<proteinExistence type="predicted"/>
<protein>
    <submittedName>
        <fullName evidence="1">Uncharacterized protein</fullName>
    </submittedName>
</protein>
<dbReference type="Proteomes" id="UP001062846">
    <property type="component" value="Chromosome 12"/>
</dbReference>